<name>A0ABM8IBE6_9BACE</name>
<reference evidence="4 5" key="1">
    <citation type="submission" date="2023-04" db="EMBL/GenBank/DDBJ databases">
        <title>Draft genome sequence of acteroides sedimenti strain YN3PY1.</title>
        <authorList>
            <person name="Yoshida N."/>
        </authorList>
    </citation>
    <scope>NUCLEOTIDE SEQUENCE [LARGE SCALE GENOMIC DNA]</scope>
    <source>
        <strain evidence="4 5">YN3PY1</strain>
    </source>
</reference>
<evidence type="ECO:0000313" key="4">
    <source>
        <dbReference type="EMBL" id="BEG99319.1"/>
    </source>
</evidence>
<sequence length="964" mass="111908">MIHLYIKYPIDILLKHKRGLIITLLLCVSVISFSQINLPYIQNFSRGNYTGGSQNWSITQGNDGIMYFANNQGMLSFDGKKWKLHTLPSKSRIRSLYADSDGRIYCGAFEEFGYWEKDLYGELKYISLSKSLKKFRFHNDDIWSITKLKNKLIFQSFSSFFSYDKVGVKGYNLPFNPLLFNSVGNEIYSGVSKKGLYSYNGFKFKMLIQNANVNNSDIISSVYLGNNKTLIATVSSGVYLYQHGKLSKWLKNYDTELCSAVINRTIITRDSLIIIGTIHNGIYAFNSNQQLIWKINHESGLQNNTVLGLSCDSSGNLWAALDNGISLIYMNSGLRFSSNQFQKIGSVYSAVYRSPYLFLGTNQGLYYYNFQQGGNVNLITGTSGQIWDLSLIDNQLICGHNDQTFRIDNLKATKLINVSGGACIKRFEYEGNQYLIQGTYTSLVLYKKDSSGKWNFLREIKGFINPIRYIEVDQNMNLWASHIERGLYRIKLDNSLQQIKSVKTYYSLDKSSDISKINVFKFNGRIVFANGRKVYTYDDLTDSIIPFQKLNNQLGEYRSLHKIISVGKDKYWLIKDDECALVSYSGDKLTFLKRIPFSLLNSKVLEQNENIAVINDNTYLFCMENALALYSPNKRILTKNHFRLFLNSINVEHDGEKGIWHMPLNTSKPFHVPFIKNNRISFDVAFPDFTDKKNYFKYRLTGLDNKWSEPTKQSYIDFYRLPYGSYKFEIKAFSSDGKELAQHSYSFVIDPPFYASTTAFIIYTLLIVGMIYYIKRYIDNTIERNKYKMQKEQEHLLIEEKERQEKNIIQLRNEKLEAELLHKSKEMASSTMSIINKNKVLQVLKDELTEQKKAFGNQYPNKYYNKLITLIEENISSEGDWEIFQSNFDRIHENFFRNLKLRYPDITPNDLKLCAYLRLNLSTKDIAHLLNISVRGVEVARYRLRKKLDIPSEKNLIDFMIEFK</sequence>
<keyword evidence="2" id="KW-0472">Membrane</keyword>
<accession>A0ABM8IBE6</accession>
<feature type="transmembrane region" description="Helical" evidence="2">
    <location>
        <begin position="20"/>
        <end position="40"/>
    </location>
</feature>
<keyword evidence="1" id="KW-0175">Coiled coil</keyword>
<evidence type="ECO:0000256" key="2">
    <source>
        <dbReference type="SAM" id="Phobius"/>
    </source>
</evidence>
<keyword evidence="2" id="KW-0812">Transmembrane</keyword>
<dbReference type="InterPro" id="IPR011047">
    <property type="entry name" value="Quinoprotein_ADH-like_sf"/>
</dbReference>
<dbReference type="Gene3D" id="2.130.10.10">
    <property type="entry name" value="YVTN repeat-like/Quinoprotein amine dehydrogenase"/>
    <property type="match status" value="2"/>
</dbReference>
<dbReference type="SMART" id="SM00421">
    <property type="entry name" value="HTH_LUXR"/>
    <property type="match status" value="1"/>
</dbReference>
<dbReference type="SUPFAM" id="SSF50998">
    <property type="entry name" value="Quinoprotein alcohol dehydrogenase-like"/>
    <property type="match status" value="1"/>
</dbReference>
<dbReference type="Gene3D" id="1.10.10.10">
    <property type="entry name" value="Winged helix-like DNA-binding domain superfamily/Winged helix DNA-binding domain"/>
    <property type="match status" value="1"/>
</dbReference>
<dbReference type="InterPro" id="IPR015943">
    <property type="entry name" value="WD40/YVTN_repeat-like_dom_sf"/>
</dbReference>
<dbReference type="RefSeq" id="WP_353329777.1">
    <property type="nucleotide sequence ID" value="NZ_AP028055.1"/>
</dbReference>
<dbReference type="SUPFAM" id="SSF69322">
    <property type="entry name" value="Tricorn protease domain 2"/>
    <property type="match status" value="1"/>
</dbReference>
<dbReference type="InterPro" id="IPR036388">
    <property type="entry name" value="WH-like_DNA-bd_sf"/>
</dbReference>
<feature type="domain" description="HTH luxR-type" evidence="3">
    <location>
        <begin position="903"/>
        <end position="960"/>
    </location>
</feature>
<dbReference type="InterPro" id="IPR000792">
    <property type="entry name" value="Tscrpt_reg_LuxR_C"/>
</dbReference>
<dbReference type="InterPro" id="IPR016032">
    <property type="entry name" value="Sig_transdc_resp-reg_C-effctor"/>
</dbReference>
<proteinExistence type="predicted"/>
<feature type="transmembrane region" description="Helical" evidence="2">
    <location>
        <begin position="753"/>
        <end position="774"/>
    </location>
</feature>
<dbReference type="Gene3D" id="2.60.40.10">
    <property type="entry name" value="Immunoglobulins"/>
    <property type="match status" value="1"/>
</dbReference>
<dbReference type="Proteomes" id="UP001496674">
    <property type="component" value="Chromosome"/>
</dbReference>
<evidence type="ECO:0000259" key="3">
    <source>
        <dbReference type="SMART" id="SM00421"/>
    </source>
</evidence>
<feature type="coiled-coil region" evidence="1">
    <location>
        <begin position="784"/>
        <end position="821"/>
    </location>
</feature>
<evidence type="ECO:0000313" key="5">
    <source>
        <dbReference type="Proteomes" id="UP001496674"/>
    </source>
</evidence>
<gene>
    <name evidence="4" type="ORF">BSYN_15840</name>
</gene>
<dbReference type="InterPro" id="IPR011123">
    <property type="entry name" value="Y_Y_Y"/>
</dbReference>
<dbReference type="Pfam" id="PF07495">
    <property type="entry name" value="Y_Y_Y"/>
    <property type="match status" value="1"/>
</dbReference>
<dbReference type="EMBL" id="AP028055">
    <property type="protein sequence ID" value="BEG99319.1"/>
    <property type="molecule type" value="Genomic_DNA"/>
</dbReference>
<keyword evidence="2" id="KW-1133">Transmembrane helix</keyword>
<keyword evidence="5" id="KW-1185">Reference proteome</keyword>
<protein>
    <recommendedName>
        <fullName evidence="3">HTH luxR-type domain-containing protein</fullName>
    </recommendedName>
</protein>
<dbReference type="InterPro" id="IPR013783">
    <property type="entry name" value="Ig-like_fold"/>
</dbReference>
<evidence type="ECO:0000256" key="1">
    <source>
        <dbReference type="SAM" id="Coils"/>
    </source>
</evidence>
<organism evidence="4 5">
    <name type="scientific">Bacteroides sedimenti</name>
    <dbReference type="NCBI Taxonomy" id="2136147"/>
    <lineage>
        <taxon>Bacteria</taxon>
        <taxon>Pseudomonadati</taxon>
        <taxon>Bacteroidota</taxon>
        <taxon>Bacteroidia</taxon>
        <taxon>Bacteroidales</taxon>
        <taxon>Bacteroidaceae</taxon>
        <taxon>Bacteroides</taxon>
    </lineage>
</organism>
<dbReference type="SUPFAM" id="SSF46894">
    <property type="entry name" value="C-terminal effector domain of the bipartite response regulators"/>
    <property type="match status" value="1"/>
</dbReference>